<dbReference type="GeneID" id="107013393"/>
<reference evidence="3" key="2">
    <citation type="submission" date="2025-08" db="UniProtKB">
        <authorList>
            <consortium name="RefSeq"/>
        </authorList>
    </citation>
    <scope>IDENTIFICATION</scope>
</reference>
<dbReference type="Pfam" id="PF22936">
    <property type="entry name" value="Pol_BBD"/>
    <property type="match status" value="1"/>
</dbReference>
<dbReference type="Pfam" id="PF14223">
    <property type="entry name" value="Retrotran_gag_2"/>
    <property type="match status" value="1"/>
</dbReference>
<dbReference type="Proteomes" id="UP000694930">
    <property type="component" value="Chromosome 3"/>
</dbReference>
<evidence type="ECO:0000259" key="1">
    <source>
        <dbReference type="Pfam" id="PF22936"/>
    </source>
</evidence>
<accession>A0ABM1GBR2</accession>
<dbReference type="InterPro" id="IPR054722">
    <property type="entry name" value="PolX-like_BBD"/>
</dbReference>
<sequence length="296" mass="33744">MGDKKNYESRSSVNNTSSLASSLMTRIVSNAKFAVETFDGSGHFGMWKGEVLDVLFQQSLAIAIEEKKLDSHNDDHITSFNKLATDLRNMDMNFTDGDMSLMLLSSLPNEFEHLETTLLHRNDEVNLKEVWSTLYSYEQRKREKQKGEEAEASIARDPSTSSDLWLMDIACSYHMCPNRDWFVDLQERECGFIHTANDNPLTVYGVGSIRLRNHDGLSRTLIDVRYVPYLKKNLISVGGLESKGFKVIEDNGMMRICSDALVVMKAFEEIITCTTIKVVQLLGQRQQHPMMRRGQK</sequence>
<protein>
    <submittedName>
        <fullName evidence="3">Uncharacterized protein LOC107013393</fullName>
    </submittedName>
</protein>
<keyword evidence="2" id="KW-1185">Reference proteome</keyword>
<evidence type="ECO:0000313" key="2">
    <source>
        <dbReference type="Proteomes" id="UP000694930"/>
    </source>
</evidence>
<reference evidence="2" key="1">
    <citation type="journal article" date="2014" name="Nat. Genet.">
        <title>The genome of the stress-tolerant wild tomato species Solanum pennellii.</title>
        <authorList>
            <person name="Bolger A."/>
            <person name="Scossa F."/>
            <person name="Bolger M.E."/>
            <person name="Lanz C."/>
            <person name="Maumus F."/>
            <person name="Tohge T."/>
            <person name="Quesneville H."/>
            <person name="Alseekh S."/>
            <person name="Sorensen I."/>
            <person name="Lichtenstein G."/>
            <person name="Fich E.A."/>
            <person name="Conte M."/>
            <person name="Keller H."/>
            <person name="Schneeberger K."/>
            <person name="Schwacke R."/>
            <person name="Ofner I."/>
            <person name="Vrebalov J."/>
            <person name="Xu Y."/>
            <person name="Osorio S."/>
            <person name="Aflitos S.A."/>
            <person name="Schijlen E."/>
            <person name="Jimenez-Gomez J.M."/>
            <person name="Ryngajllo M."/>
            <person name="Kimura S."/>
            <person name="Kumar R."/>
            <person name="Koenig D."/>
            <person name="Headland L.R."/>
            <person name="Maloof J.N."/>
            <person name="Sinha N."/>
            <person name="van Ham R.C."/>
            <person name="Lankhorst R.K."/>
            <person name="Mao L."/>
            <person name="Vogel A."/>
            <person name="Arsova B."/>
            <person name="Panstruga R."/>
            <person name="Fei Z."/>
            <person name="Rose J.K."/>
            <person name="Zamir D."/>
            <person name="Carrari F."/>
            <person name="Giovannoni J.J."/>
            <person name="Weigel D."/>
            <person name="Usadel B."/>
            <person name="Fernie A.R."/>
        </authorList>
    </citation>
    <scope>NUCLEOTIDE SEQUENCE [LARGE SCALE GENOMIC DNA]</scope>
    <source>
        <strain evidence="2">cv. LA0716</strain>
    </source>
</reference>
<name>A0ABM1GBR2_SOLPN</name>
<organism evidence="2 3">
    <name type="scientific">Solanum pennellii</name>
    <name type="common">Tomato</name>
    <name type="synonym">Lycopersicon pennellii</name>
    <dbReference type="NCBI Taxonomy" id="28526"/>
    <lineage>
        <taxon>Eukaryota</taxon>
        <taxon>Viridiplantae</taxon>
        <taxon>Streptophyta</taxon>
        <taxon>Embryophyta</taxon>
        <taxon>Tracheophyta</taxon>
        <taxon>Spermatophyta</taxon>
        <taxon>Magnoliopsida</taxon>
        <taxon>eudicotyledons</taxon>
        <taxon>Gunneridae</taxon>
        <taxon>Pentapetalae</taxon>
        <taxon>asterids</taxon>
        <taxon>lamiids</taxon>
        <taxon>Solanales</taxon>
        <taxon>Solanaceae</taxon>
        <taxon>Solanoideae</taxon>
        <taxon>Solaneae</taxon>
        <taxon>Solanum</taxon>
        <taxon>Solanum subgen. Lycopersicon</taxon>
    </lineage>
</organism>
<feature type="domain" description="Retrovirus-related Pol polyprotein from transposon TNT 1-94-like beta-barrel" evidence="1">
    <location>
        <begin position="165"/>
        <end position="245"/>
    </location>
</feature>
<gene>
    <name evidence="3" type="primary">LOC107013393</name>
</gene>
<dbReference type="RefSeq" id="XP_015068799.1">
    <property type="nucleotide sequence ID" value="XM_015213313.1"/>
</dbReference>
<proteinExistence type="predicted"/>
<evidence type="ECO:0000313" key="3">
    <source>
        <dbReference type="RefSeq" id="XP_015068799.1"/>
    </source>
</evidence>